<feature type="chain" id="PRO_5025385593" evidence="1">
    <location>
        <begin position="32"/>
        <end position="247"/>
    </location>
</feature>
<dbReference type="AlphaFoldDB" id="A0A6A4HSW7"/>
<protein>
    <submittedName>
        <fullName evidence="2">Uncharacterized protein</fullName>
    </submittedName>
</protein>
<gene>
    <name evidence="2" type="ORF">BT96DRAFT_679867</name>
</gene>
<dbReference type="EMBL" id="ML769464">
    <property type="protein sequence ID" value="KAE9399825.1"/>
    <property type="molecule type" value="Genomic_DNA"/>
</dbReference>
<sequence>MRFFDSALSFTLSAITVIGLLLCTHIQQITAMGVCRTQSTNGKGYNMRKSGSELCKSKYNHLRNVDMYIWPGNDKPGCDKVTVYPVSAVEQDAQILAGATPGCDHLKISILTAYIDNEICPLFENNKNFDTDEKRKGAFAKLRQIINARENLRQITRDLEDAVKTPNVASFLQNDGLAVKAGKKEVNGAFVALNSYLTSTQTDSMNVVKELDTEMKNVITQLKAGLSTKSVDLEGACSASVRQSSFL</sequence>
<name>A0A6A4HSW7_9AGAR</name>
<evidence type="ECO:0000313" key="2">
    <source>
        <dbReference type="EMBL" id="KAE9399825.1"/>
    </source>
</evidence>
<reference evidence="2" key="1">
    <citation type="journal article" date="2019" name="Environ. Microbiol.">
        <title>Fungal ecological strategies reflected in gene transcription - a case study of two litter decomposers.</title>
        <authorList>
            <person name="Barbi F."/>
            <person name="Kohler A."/>
            <person name="Barry K."/>
            <person name="Baskaran P."/>
            <person name="Daum C."/>
            <person name="Fauchery L."/>
            <person name="Ihrmark K."/>
            <person name="Kuo A."/>
            <person name="LaButti K."/>
            <person name="Lipzen A."/>
            <person name="Morin E."/>
            <person name="Grigoriev I.V."/>
            <person name="Henrissat B."/>
            <person name="Lindahl B."/>
            <person name="Martin F."/>
        </authorList>
    </citation>
    <scope>NUCLEOTIDE SEQUENCE</scope>
    <source>
        <strain evidence="2">JB14</strain>
    </source>
</reference>
<organism evidence="2 3">
    <name type="scientific">Gymnopus androsaceus JB14</name>
    <dbReference type="NCBI Taxonomy" id="1447944"/>
    <lineage>
        <taxon>Eukaryota</taxon>
        <taxon>Fungi</taxon>
        <taxon>Dikarya</taxon>
        <taxon>Basidiomycota</taxon>
        <taxon>Agaricomycotina</taxon>
        <taxon>Agaricomycetes</taxon>
        <taxon>Agaricomycetidae</taxon>
        <taxon>Agaricales</taxon>
        <taxon>Marasmiineae</taxon>
        <taxon>Omphalotaceae</taxon>
        <taxon>Gymnopus</taxon>
    </lineage>
</organism>
<keyword evidence="3" id="KW-1185">Reference proteome</keyword>
<evidence type="ECO:0000256" key="1">
    <source>
        <dbReference type="SAM" id="SignalP"/>
    </source>
</evidence>
<keyword evidence="1" id="KW-0732">Signal</keyword>
<evidence type="ECO:0000313" key="3">
    <source>
        <dbReference type="Proteomes" id="UP000799118"/>
    </source>
</evidence>
<accession>A0A6A4HSW7</accession>
<proteinExistence type="predicted"/>
<feature type="signal peptide" evidence="1">
    <location>
        <begin position="1"/>
        <end position="31"/>
    </location>
</feature>
<dbReference type="Proteomes" id="UP000799118">
    <property type="component" value="Unassembled WGS sequence"/>
</dbReference>